<evidence type="ECO:0000256" key="2">
    <source>
        <dbReference type="ARBA" id="ARBA00023239"/>
    </source>
</evidence>
<evidence type="ECO:0000256" key="4">
    <source>
        <dbReference type="SAM" id="SignalP"/>
    </source>
</evidence>
<gene>
    <name evidence="6" type="ORF">ACGTZG_08435</name>
</gene>
<keyword evidence="7" id="KW-1185">Reference proteome</keyword>
<comment type="similarity">
    <text evidence="3">Belongs to the peptidase C56 family. HSP31-like subfamily.</text>
</comment>
<dbReference type="Proteomes" id="UP001605989">
    <property type="component" value="Unassembled WGS sequence"/>
</dbReference>
<dbReference type="InterPro" id="IPR002818">
    <property type="entry name" value="DJ-1/PfpI"/>
</dbReference>
<dbReference type="EMBL" id="JBIEKR010000006">
    <property type="protein sequence ID" value="MFG6273217.1"/>
    <property type="molecule type" value="Genomic_DNA"/>
</dbReference>
<dbReference type="PANTHER" id="PTHR48094">
    <property type="entry name" value="PROTEIN/NUCLEIC ACID DEGLYCASE DJ-1-RELATED"/>
    <property type="match status" value="1"/>
</dbReference>
<dbReference type="Gene3D" id="3.40.50.880">
    <property type="match status" value="1"/>
</dbReference>
<feature type="chain" id="PRO_5045930755" evidence="4">
    <location>
        <begin position="23"/>
        <end position="286"/>
    </location>
</feature>
<dbReference type="CDD" id="cd03141">
    <property type="entry name" value="GATase1_Hsp31_like"/>
    <property type="match status" value="1"/>
</dbReference>
<keyword evidence="1" id="KW-0346">Stress response</keyword>
<evidence type="ECO:0000313" key="7">
    <source>
        <dbReference type="Proteomes" id="UP001605989"/>
    </source>
</evidence>
<feature type="domain" description="DJ-1/PfpI" evidence="5">
    <location>
        <begin position="64"/>
        <end position="179"/>
    </location>
</feature>
<dbReference type="PANTHER" id="PTHR48094:SF11">
    <property type="entry name" value="GLUTATHIONE-INDEPENDENT GLYOXALASE HSP31-RELATED"/>
    <property type="match status" value="1"/>
</dbReference>
<reference evidence="6 7" key="1">
    <citation type="submission" date="2024-10" db="EMBL/GenBank/DDBJ databases">
        <authorList>
            <person name="Sang B.-I."/>
            <person name="Prabhaharan D."/>
        </authorList>
    </citation>
    <scope>NUCLEOTIDE SEQUENCE [LARGE SCALE GENOMIC DNA]</scope>
    <source>
        <strain evidence="6 7">MH</strain>
    </source>
</reference>
<proteinExistence type="inferred from homology"/>
<feature type="signal peptide" evidence="4">
    <location>
        <begin position="1"/>
        <end position="22"/>
    </location>
</feature>
<evidence type="ECO:0000313" key="6">
    <source>
        <dbReference type="EMBL" id="MFG6273217.1"/>
    </source>
</evidence>
<name>A0ABW7DPC6_9FIRM</name>
<dbReference type="Pfam" id="PF01965">
    <property type="entry name" value="DJ-1_PfpI"/>
    <property type="match status" value="1"/>
</dbReference>
<protein>
    <submittedName>
        <fullName evidence="6">Type 1 glutamine amidotransferase domain-containing protein</fullName>
    </submittedName>
</protein>
<dbReference type="InterPro" id="IPR050325">
    <property type="entry name" value="Prot/Nucl_acid_deglycase"/>
</dbReference>
<evidence type="ECO:0000259" key="5">
    <source>
        <dbReference type="Pfam" id="PF01965"/>
    </source>
</evidence>
<keyword evidence="6" id="KW-0315">Glutamine amidotransferase</keyword>
<evidence type="ECO:0000256" key="3">
    <source>
        <dbReference type="ARBA" id="ARBA00038493"/>
    </source>
</evidence>
<organism evidence="6 7">
    <name type="scientific">Megasphaera hexanoica</name>
    <dbReference type="NCBI Taxonomy" id="1675036"/>
    <lineage>
        <taxon>Bacteria</taxon>
        <taxon>Bacillati</taxon>
        <taxon>Bacillota</taxon>
        <taxon>Negativicutes</taxon>
        <taxon>Veillonellales</taxon>
        <taxon>Veillonellaceae</taxon>
        <taxon>Megasphaera</taxon>
    </lineage>
</organism>
<keyword evidence="2" id="KW-0456">Lyase</keyword>
<dbReference type="SUPFAM" id="SSF52317">
    <property type="entry name" value="Class I glutamine amidotransferase-like"/>
    <property type="match status" value="1"/>
</dbReference>
<dbReference type="InterPro" id="IPR029062">
    <property type="entry name" value="Class_I_gatase-like"/>
</dbReference>
<comment type="caution">
    <text evidence="6">The sequence shown here is derived from an EMBL/GenBank/DDBJ whole genome shotgun (WGS) entry which is preliminary data.</text>
</comment>
<dbReference type="RefSeq" id="WP_257536538.1">
    <property type="nucleotide sequence ID" value="NZ_CP011940.1"/>
</dbReference>
<sequence length="286" mass="31273">MKIKKMIFATLCMFAMGSTASAQSSEDTIKPVSAKGTILVVASSQPQMEMKDGSLRDIGFYLNELAVPSEYLADHNYRIVLATPSGKKPLMDAGSNDKKFFQNDDKTRAKAVQFVHNLPVISLKDAVRQLNEYDALFIPGGHAPMADLMQDPQLGIILRDFHTKDKPTAFICHGTVAALAALPDAAVYRKALVSGDFPSARKAAAGWIYQGYHMTVFSDAEEWPGEVHSGIEMPFHVEPALQIAGAHMHEGPLYQSNIVRDREVVTGQNPASDIALAQELLSMLKK</sequence>
<accession>A0ABW7DPC6</accession>
<keyword evidence="4" id="KW-0732">Signal</keyword>
<evidence type="ECO:0000256" key="1">
    <source>
        <dbReference type="ARBA" id="ARBA00023016"/>
    </source>
</evidence>